<organism evidence="1 2">
    <name type="scientific">Halobacillus mangrovi</name>
    <dbReference type="NCBI Taxonomy" id="402384"/>
    <lineage>
        <taxon>Bacteria</taxon>
        <taxon>Bacillati</taxon>
        <taxon>Bacillota</taxon>
        <taxon>Bacilli</taxon>
        <taxon>Bacillales</taxon>
        <taxon>Bacillaceae</taxon>
        <taxon>Halobacillus</taxon>
    </lineage>
</organism>
<reference evidence="1 2" key="1">
    <citation type="submission" date="2017-04" db="EMBL/GenBank/DDBJ databases">
        <title>The whole genome sequencing and assembly of Halobacillus mangrovi strain.</title>
        <authorList>
            <person name="Lee S.-J."/>
            <person name="Park M.-K."/>
            <person name="Kim J.-Y."/>
            <person name="Lee Y.-J."/>
            <person name="Yi H."/>
            <person name="Bahn Y.-S."/>
            <person name="Kim J.F."/>
            <person name="Lee D.-W."/>
        </authorList>
    </citation>
    <scope>NUCLEOTIDE SEQUENCE [LARGE SCALE GENOMIC DNA]</scope>
    <source>
        <strain evidence="1 2">KTB 131</strain>
    </source>
</reference>
<protein>
    <submittedName>
        <fullName evidence="1">Uncharacterized protein</fullName>
    </submittedName>
</protein>
<gene>
    <name evidence="1" type="ORF">HM131_13800</name>
</gene>
<dbReference type="KEGG" id="hmn:HM131_13800"/>
<keyword evidence="2" id="KW-1185">Reference proteome</keyword>
<dbReference type="AlphaFoldDB" id="A0A1W5ZWZ6"/>
<accession>A0A1W5ZWZ6</accession>
<evidence type="ECO:0000313" key="2">
    <source>
        <dbReference type="Proteomes" id="UP000192527"/>
    </source>
</evidence>
<name>A0A1W5ZWZ6_9BACI</name>
<proteinExistence type="predicted"/>
<evidence type="ECO:0000313" key="1">
    <source>
        <dbReference type="EMBL" id="ARI77856.1"/>
    </source>
</evidence>
<dbReference type="STRING" id="402384.HM131_13800"/>
<dbReference type="Proteomes" id="UP000192527">
    <property type="component" value="Chromosome"/>
</dbReference>
<sequence>MIKMIEPIFINNKFVIFTKFYVLRRAKSGKDLFIVFIGAEVLALIIKKVGYGNSGIFYKFLTYIIGGFL</sequence>
<dbReference type="EMBL" id="CP020772">
    <property type="protein sequence ID" value="ARI77856.1"/>
    <property type="molecule type" value="Genomic_DNA"/>
</dbReference>